<evidence type="ECO:0000313" key="1">
    <source>
        <dbReference type="EMBL" id="GFT55786.1"/>
    </source>
</evidence>
<reference evidence="1" key="1">
    <citation type="submission" date="2020-08" db="EMBL/GenBank/DDBJ databases">
        <title>Multicomponent nature underlies the extraordinary mechanical properties of spider dragline silk.</title>
        <authorList>
            <person name="Kono N."/>
            <person name="Nakamura H."/>
            <person name="Mori M."/>
            <person name="Yoshida Y."/>
            <person name="Ohtoshi R."/>
            <person name="Malay A.D."/>
            <person name="Moran D.A.P."/>
            <person name="Tomita M."/>
            <person name="Numata K."/>
            <person name="Arakawa K."/>
        </authorList>
    </citation>
    <scope>NUCLEOTIDE SEQUENCE</scope>
</reference>
<organism evidence="1 2">
    <name type="scientific">Nephila pilipes</name>
    <name type="common">Giant wood spider</name>
    <name type="synonym">Nephila maculata</name>
    <dbReference type="NCBI Taxonomy" id="299642"/>
    <lineage>
        <taxon>Eukaryota</taxon>
        <taxon>Metazoa</taxon>
        <taxon>Ecdysozoa</taxon>
        <taxon>Arthropoda</taxon>
        <taxon>Chelicerata</taxon>
        <taxon>Arachnida</taxon>
        <taxon>Araneae</taxon>
        <taxon>Araneomorphae</taxon>
        <taxon>Entelegynae</taxon>
        <taxon>Araneoidea</taxon>
        <taxon>Nephilidae</taxon>
        <taxon>Nephila</taxon>
    </lineage>
</organism>
<evidence type="ECO:0000313" key="2">
    <source>
        <dbReference type="Proteomes" id="UP000887013"/>
    </source>
</evidence>
<dbReference type="EMBL" id="BMAW01017830">
    <property type="protein sequence ID" value="GFT55786.1"/>
    <property type="molecule type" value="Genomic_DNA"/>
</dbReference>
<name>A0A8X6PB65_NEPPI</name>
<protein>
    <submittedName>
        <fullName evidence="1">Uncharacterized protein</fullName>
    </submittedName>
</protein>
<dbReference type="AlphaFoldDB" id="A0A8X6PB65"/>
<dbReference type="Proteomes" id="UP000887013">
    <property type="component" value="Unassembled WGS sequence"/>
</dbReference>
<accession>A0A8X6PB65</accession>
<keyword evidence="2" id="KW-1185">Reference proteome</keyword>
<sequence>MLEELQFEIVDIEYCTGLKNQRLNSRFCFVYIDSTGTWRDWKTKDCEGENEGELGRNPCLGDVRVGEG</sequence>
<proteinExistence type="predicted"/>
<feature type="non-terminal residue" evidence="1">
    <location>
        <position position="68"/>
    </location>
</feature>
<gene>
    <name evidence="1" type="ORF">NPIL_248621</name>
</gene>
<comment type="caution">
    <text evidence="1">The sequence shown here is derived from an EMBL/GenBank/DDBJ whole genome shotgun (WGS) entry which is preliminary data.</text>
</comment>